<dbReference type="EC" id="3.1.2.14" evidence="1"/>
<evidence type="ECO:0000256" key="11">
    <source>
        <dbReference type="ARBA" id="ARBA00023098"/>
    </source>
</evidence>
<dbReference type="Proteomes" id="UP000814243">
    <property type="component" value="Unassembled WGS sequence"/>
</dbReference>
<dbReference type="Gene3D" id="3.40.50.720">
    <property type="entry name" value="NAD(P)-binding Rossmann-like Domain"/>
    <property type="match status" value="1"/>
</dbReference>
<keyword evidence="4" id="KW-0596">Phosphopantetheine</keyword>
<dbReference type="SMART" id="SM00823">
    <property type="entry name" value="PKS_PP"/>
    <property type="match status" value="1"/>
</dbReference>
<evidence type="ECO:0000256" key="3">
    <source>
        <dbReference type="ARBA" id="ARBA00018769"/>
    </source>
</evidence>
<dbReference type="GO" id="GO:0016297">
    <property type="term" value="F:fatty acyl-[ACP] hydrolase activity"/>
    <property type="evidence" value="ECO:0007669"/>
    <property type="project" value="UniProtKB-EC"/>
</dbReference>
<evidence type="ECO:0000256" key="1">
    <source>
        <dbReference type="ARBA" id="ARBA00012480"/>
    </source>
</evidence>
<dbReference type="GO" id="GO:0004312">
    <property type="term" value="F:fatty acid synthase activity"/>
    <property type="evidence" value="ECO:0007669"/>
    <property type="project" value="UniProtKB-EC"/>
</dbReference>
<reference evidence="16" key="1">
    <citation type="journal article" date="2021" name="G3 (Bethesda)">
        <title>Genome and transcriptome analysis of the beet armyworm Spodoptera exigua reveals targets for pest control. .</title>
        <authorList>
            <person name="Simon S."/>
            <person name="Breeschoten T."/>
            <person name="Jansen H.J."/>
            <person name="Dirks R.P."/>
            <person name="Schranz M.E."/>
            <person name="Ros V.I.D."/>
        </authorList>
    </citation>
    <scope>NUCLEOTIDE SEQUENCE</scope>
    <source>
        <strain evidence="16">TB_SE_WUR_2020</strain>
    </source>
</reference>
<evidence type="ECO:0000256" key="6">
    <source>
        <dbReference type="ARBA" id="ARBA00022553"/>
    </source>
</evidence>
<gene>
    <name evidence="16" type="ORF">HF086_010703</name>
</gene>
<keyword evidence="5" id="KW-0444">Lipid biosynthesis</keyword>
<dbReference type="GO" id="GO:0006633">
    <property type="term" value="P:fatty acid biosynthetic process"/>
    <property type="evidence" value="ECO:0007669"/>
    <property type="project" value="UniProtKB-KW"/>
</dbReference>
<proteinExistence type="predicted"/>
<dbReference type="Gene3D" id="3.40.50.1820">
    <property type="entry name" value="alpha/beta hydrolase"/>
    <property type="match status" value="1"/>
</dbReference>
<evidence type="ECO:0000256" key="12">
    <source>
        <dbReference type="ARBA" id="ARBA00023160"/>
    </source>
</evidence>
<dbReference type="SUPFAM" id="SSF51735">
    <property type="entry name" value="NAD(P)-binding Rossmann-fold domains"/>
    <property type="match status" value="1"/>
</dbReference>
<dbReference type="SUPFAM" id="SSF53474">
    <property type="entry name" value="alpha/beta-Hydrolases"/>
    <property type="match status" value="1"/>
</dbReference>
<evidence type="ECO:0000313" key="16">
    <source>
        <dbReference type="EMBL" id="KAH9630197.1"/>
    </source>
</evidence>
<dbReference type="InterPro" id="IPR013968">
    <property type="entry name" value="PKS_KR"/>
</dbReference>
<accession>A0A922SA61</accession>
<protein>
    <recommendedName>
        <fullName evidence="3">Fatty acid synthase</fullName>
        <ecNumber evidence="2">2.3.1.85</ecNumber>
        <ecNumber evidence="1">3.1.2.14</ecNumber>
    </recommendedName>
</protein>
<dbReference type="AlphaFoldDB" id="A0A922SA61"/>
<evidence type="ECO:0000256" key="14">
    <source>
        <dbReference type="ARBA" id="ARBA00044883"/>
    </source>
</evidence>
<feature type="domain" description="Carrier" evidence="15">
    <location>
        <begin position="128"/>
        <end position="208"/>
    </location>
</feature>
<dbReference type="PANTHER" id="PTHR43775">
    <property type="entry name" value="FATTY ACID SYNTHASE"/>
    <property type="match status" value="1"/>
</dbReference>
<dbReference type="InterPro" id="IPR036736">
    <property type="entry name" value="ACP-like_sf"/>
</dbReference>
<evidence type="ECO:0000256" key="5">
    <source>
        <dbReference type="ARBA" id="ARBA00022516"/>
    </source>
</evidence>
<dbReference type="FunFam" id="1.10.1200.10:FF:000013">
    <property type="entry name" value="Fatty acid synthase"/>
    <property type="match status" value="1"/>
</dbReference>
<dbReference type="InterPro" id="IPR009081">
    <property type="entry name" value="PP-bd_ACP"/>
</dbReference>
<keyword evidence="9" id="KW-0521">NADP</keyword>
<dbReference type="Gene3D" id="1.10.1200.10">
    <property type="entry name" value="ACP-like"/>
    <property type="match status" value="1"/>
</dbReference>
<dbReference type="EMBL" id="JACEFF010000832">
    <property type="protein sequence ID" value="KAH9630197.1"/>
    <property type="molecule type" value="Genomic_DNA"/>
</dbReference>
<evidence type="ECO:0000256" key="7">
    <source>
        <dbReference type="ARBA" id="ARBA00022679"/>
    </source>
</evidence>
<evidence type="ECO:0000256" key="10">
    <source>
        <dbReference type="ARBA" id="ARBA00023002"/>
    </source>
</evidence>
<evidence type="ECO:0000313" key="17">
    <source>
        <dbReference type="Proteomes" id="UP000814243"/>
    </source>
</evidence>
<dbReference type="Pfam" id="PF08659">
    <property type="entry name" value="KR"/>
    <property type="match status" value="1"/>
</dbReference>
<evidence type="ECO:0000259" key="15">
    <source>
        <dbReference type="PROSITE" id="PS50075"/>
    </source>
</evidence>
<comment type="catalytic activity">
    <reaction evidence="14">
        <text>acetyl-CoA + n malonyl-CoA + 2n NADPH + 2n H(+) = a long-chain fatty acid + (n+1) CoA + n CO2 + 2n NADP(+).</text>
        <dbReference type="EC" id="2.3.1.85"/>
    </reaction>
</comment>
<dbReference type="InterPro" id="IPR036291">
    <property type="entry name" value="NAD(P)-bd_dom_sf"/>
</dbReference>
<organism evidence="16 17">
    <name type="scientific">Spodoptera exigua</name>
    <name type="common">Beet armyworm</name>
    <name type="synonym">Noctua fulgens</name>
    <dbReference type="NCBI Taxonomy" id="7107"/>
    <lineage>
        <taxon>Eukaryota</taxon>
        <taxon>Metazoa</taxon>
        <taxon>Ecdysozoa</taxon>
        <taxon>Arthropoda</taxon>
        <taxon>Hexapoda</taxon>
        <taxon>Insecta</taxon>
        <taxon>Pterygota</taxon>
        <taxon>Neoptera</taxon>
        <taxon>Endopterygota</taxon>
        <taxon>Lepidoptera</taxon>
        <taxon>Glossata</taxon>
        <taxon>Ditrysia</taxon>
        <taxon>Noctuoidea</taxon>
        <taxon>Noctuidae</taxon>
        <taxon>Amphipyrinae</taxon>
        <taxon>Spodoptera</taxon>
    </lineage>
</organism>
<evidence type="ECO:0000256" key="2">
    <source>
        <dbReference type="ARBA" id="ARBA00012873"/>
    </source>
</evidence>
<keyword evidence="6" id="KW-0597">Phosphoprotein</keyword>
<dbReference type="InterPro" id="IPR029058">
    <property type="entry name" value="AB_hydrolase_fold"/>
</dbReference>
<comment type="caution">
    <text evidence="16">The sequence shown here is derived from an EMBL/GenBank/DDBJ whole genome shotgun (WGS) entry which is preliminary data.</text>
</comment>
<dbReference type="InterPro" id="IPR050091">
    <property type="entry name" value="PKS_NRPS_Biosynth_Enz"/>
</dbReference>
<dbReference type="PROSITE" id="PS50075">
    <property type="entry name" value="CARRIER"/>
    <property type="match status" value="1"/>
</dbReference>
<evidence type="ECO:0000256" key="4">
    <source>
        <dbReference type="ARBA" id="ARBA00022450"/>
    </source>
</evidence>
<dbReference type="InterPro" id="IPR020806">
    <property type="entry name" value="PKS_PP-bd"/>
</dbReference>
<keyword evidence="8" id="KW-0276">Fatty acid metabolism</keyword>
<dbReference type="GO" id="GO:0031177">
    <property type="term" value="F:phosphopantetheine binding"/>
    <property type="evidence" value="ECO:0007669"/>
    <property type="project" value="InterPro"/>
</dbReference>
<dbReference type="SUPFAM" id="SSF47336">
    <property type="entry name" value="ACP-like"/>
    <property type="match status" value="1"/>
</dbReference>
<dbReference type="GO" id="GO:0016491">
    <property type="term" value="F:oxidoreductase activity"/>
    <property type="evidence" value="ECO:0007669"/>
    <property type="project" value="UniProtKB-KW"/>
</dbReference>
<dbReference type="EC" id="2.3.1.85" evidence="2"/>
<evidence type="ECO:0000256" key="8">
    <source>
        <dbReference type="ARBA" id="ARBA00022832"/>
    </source>
</evidence>
<keyword evidence="11" id="KW-0443">Lipid metabolism</keyword>
<keyword evidence="7" id="KW-0808">Transferase</keyword>
<dbReference type="Pfam" id="PF00975">
    <property type="entry name" value="Thioesterase"/>
    <property type="match status" value="1"/>
</dbReference>
<keyword evidence="12" id="KW-0275">Fatty acid biosynthesis</keyword>
<keyword evidence="13" id="KW-0511">Multifunctional enzyme</keyword>
<name>A0A922SA61_SPOEX</name>
<keyword evidence="10" id="KW-0560">Oxidoreductase</keyword>
<sequence length="495" mass="51412">MTRPYLLPAATKALDEATRELAPELEYFVVFSSVSCGRGNPGQSNYGLANSAMERIMEQRQADGLPGLAVQWGAIGEVGLIVETMGGDDTVVGGTVPQRIASCMEALGSLLALPHAVAASMVLADKRRAAAAPQQDLLHAVANILGIKDPSKVSDSANLAELGMDSLMGAEIKQTLERGYDVVLGVQEIRALTFAKLRGMAGGDDAAGEQAAAEPAGAAEAPADAQAQFSALAELMPKQALVKLPSAAASGSPVFMVHPIEGVVEMLRGLAAAVRGPVFGLQCTAAAPLDDMAALARHYVATLRAQQPRPPYTLLGYSFGAGAGCETRLVLVDGSPAYVATHTTRGKKKRATRSAETDEADALAYFVQLFKDVDAAKVSAELERLPSWEARLARTTELVGAAAGPHGAAALAAAAGSFYRKLVIADTYKPAGRLRAPVTLFTARDNYVALDEDYGLRAVVAGPLQTRQLAGSHRSILAGAAAAAIAAHLSDLLAH</sequence>
<evidence type="ECO:0000256" key="13">
    <source>
        <dbReference type="ARBA" id="ARBA00023268"/>
    </source>
</evidence>
<dbReference type="Pfam" id="PF00550">
    <property type="entry name" value="PP-binding"/>
    <property type="match status" value="1"/>
</dbReference>
<dbReference type="InterPro" id="IPR001031">
    <property type="entry name" value="Thioesterase"/>
</dbReference>
<evidence type="ECO:0000256" key="9">
    <source>
        <dbReference type="ARBA" id="ARBA00022857"/>
    </source>
</evidence>
<dbReference type="PANTHER" id="PTHR43775:SF7">
    <property type="entry name" value="FATTY ACID SYNTHASE"/>
    <property type="match status" value="1"/>
</dbReference>